<dbReference type="EMBL" id="DXFT01000177">
    <property type="protein sequence ID" value="HIX04249.1"/>
    <property type="molecule type" value="Genomic_DNA"/>
</dbReference>
<name>A0A9D1V1E2_9BACT</name>
<reference evidence="1" key="2">
    <citation type="submission" date="2021-04" db="EMBL/GenBank/DDBJ databases">
        <authorList>
            <person name="Gilroy R."/>
        </authorList>
    </citation>
    <scope>NUCLEOTIDE SEQUENCE</scope>
    <source>
        <strain evidence="1">23274</strain>
    </source>
</reference>
<dbReference type="Proteomes" id="UP000824202">
    <property type="component" value="Unassembled WGS sequence"/>
</dbReference>
<evidence type="ECO:0000313" key="1">
    <source>
        <dbReference type="EMBL" id="HIX04249.1"/>
    </source>
</evidence>
<dbReference type="InterPro" id="IPR054207">
    <property type="entry name" value="DUF6913"/>
</dbReference>
<gene>
    <name evidence="1" type="ORF">H9863_09090</name>
</gene>
<organism evidence="1 2">
    <name type="scientific">Candidatus Odoribacter faecigallinarum</name>
    <dbReference type="NCBI Taxonomy" id="2838706"/>
    <lineage>
        <taxon>Bacteria</taxon>
        <taxon>Pseudomonadati</taxon>
        <taxon>Bacteroidota</taxon>
        <taxon>Bacteroidia</taxon>
        <taxon>Bacteroidales</taxon>
        <taxon>Odoribacteraceae</taxon>
        <taxon>Odoribacter</taxon>
    </lineage>
</organism>
<protein>
    <submittedName>
        <fullName evidence="1">Uncharacterized protein</fullName>
    </submittedName>
</protein>
<accession>A0A9D1V1E2</accession>
<reference evidence="1" key="1">
    <citation type="journal article" date="2021" name="PeerJ">
        <title>Extensive microbial diversity within the chicken gut microbiome revealed by metagenomics and culture.</title>
        <authorList>
            <person name="Gilroy R."/>
            <person name="Ravi A."/>
            <person name="Getino M."/>
            <person name="Pursley I."/>
            <person name="Horton D.L."/>
            <person name="Alikhan N.F."/>
            <person name="Baker D."/>
            <person name="Gharbi K."/>
            <person name="Hall N."/>
            <person name="Watson M."/>
            <person name="Adriaenssens E.M."/>
            <person name="Foster-Nyarko E."/>
            <person name="Jarju S."/>
            <person name="Secka A."/>
            <person name="Antonio M."/>
            <person name="Oren A."/>
            <person name="Chaudhuri R.R."/>
            <person name="La Ragione R."/>
            <person name="Hildebrand F."/>
            <person name="Pallen M.J."/>
        </authorList>
    </citation>
    <scope>NUCLEOTIDE SEQUENCE</scope>
    <source>
        <strain evidence="1">23274</strain>
    </source>
</reference>
<dbReference type="AlphaFoldDB" id="A0A9D1V1E2"/>
<comment type="caution">
    <text evidence="1">The sequence shown here is derived from an EMBL/GenBank/DDBJ whole genome shotgun (WGS) entry which is preliminary data.</text>
</comment>
<evidence type="ECO:0000313" key="2">
    <source>
        <dbReference type="Proteomes" id="UP000824202"/>
    </source>
</evidence>
<dbReference type="Pfam" id="PF21857">
    <property type="entry name" value="DUF6913"/>
    <property type="match status" value="1"/>
</dbReference>
<proteinExistence type="predicted"/>
<sequence>MFQKWKEKLIGRQCKAPLCREAEYKDGKDVKTCLAVAAGDAEGQKAVAELAVHLKGVELEVLYLGKAGTGMEEVAVIGEDDFTFWGKVKNEHLKQVLDKQYDMLVDLTPRVDVVGRYILAHSRASFAVGMKKEGGLADLVVAPAVDVSNFIKQLTVILAQIKRY</sequence>